<dbReference type="EC" id="2.7.7.9" evidence="3"/>
<dbReference type="Gene3D" id="3.90.550.10">
    <property type="entry name" value="Spore Coat Polysaccharide Biosynthesis Protein SpsA, Chain A"/>
    <property type="match status" value="1"/>
</dbReference>
<evidence type="ECO:0000313" key="9">
    <source>
        <dbReference type="EMBL" id="THH19942.1"/>
    </source>
</evidence>
<dbReference type="Proteomes" id="UP000310158">
    <property type="component" value="Unassembled WGS sequence"/>
</dbReference>
<dbReference type="Pfam" id="PF01704">
    <property type="entry name" value="UDPGP"/>
    <property type="match status" value="2"/>
</dbReference>
<dbReference type="InterPro" id="IPR029044">
    <property type="entry name" value="Nucleotide-diphossugar_trans"/>
</dbReference>
<dbReference type="OrthoDB" id="932129at2759"/>
<feature type="region of interest" description="Disordered" evidence="8">
    <location>
        <begin position="37"/>
        <end position="59"/>
    </location>
</feature>
<evidence type="ECO:0000256" key="3">
    <source>
        <dbReference type="ARBA" id="ARBA00012415"/>
    </source>
</evidence>
<evidence type="ECO:0000256" key="4">
    <source>
        <dbReference type="ARBA" id="ARBA00022679"/>
    </source>
</evidence>
<keyword evidence="5" id="KW-0548">Nucleotidyltransferase</keyword>
<dbReference type="AlphaFoldDB" id="A0A4S4M480"/>
<proteinExistence type="inferred from homology"/>
<dbReference type="Gene3D" id="2.160.10.10">
    <property type="entry name" value="Hexapeptide repeat proteins"/>
    <property type="match status" value="1"/>
</dbReference>
<dbReference type="FunFam" id="3.90.550.10:FF:000002">
    <property type="entry name" value="UTP--glucose-1-phosphate uridylyltransferase"/>
    <property type="match status" value="1"/>
</dbReference>
<evidence type="ECO:0000256" key="5">
    <source>
        <dbReference type="ARBA" id="ARBA00022695"/>
    </source>
</evidence>
<comment type="similarity">
    <text evidence="2">Belongs to the UDPGP type 1 family.</text>
</comment>
<dbReference type="CDD" id="cd00897">
    <property type="entry name" value="UGPase_euk"/>
    <property type="match status" value="1"/>
</dbReference>
<protein>
    <recommendedName>
        <fullName evidence="3">UTP--glucose-1-phosphate uridylyltransferase</fullName>
        <ecNumber evidence="3">2.7.7.9</ecNumber>
    </recommendedName>
    <alternativeName>
        <fullName evidence="6">UDP-glucose pyrophosphorylase</fullName>
    </alternativeName>
</protein>
<dbReference type="InterPro" id="IPR011004">
    <property type="entry name" value="Trimer_LpxA-like_sf"/>
</dbReference>
<dbReference type="EMBL" id="SGPL01000032">
    <property type="protein sequence ID" value="THH19942.1"/>
    <property type="molecule type" value="Genomic_DNA"/>
</dbReference>
<evidence type="ECO:0000256" key="2">
    <source>
        <dbReference type="ARBA" id="ARBA00010401"/>
    </source>
</evidence>
<keyword evidence="10" id="KW-1185">Reference proteome</keyword>
<accession>A0A4S4M480</accession>
<comment type="caution">
    <text evidence="9">The sequence shown here is derived from an EMBL/GenBank/DDBJ whole genome shotgun (WGS) entry which is preliminary data.</text>
</comment>
<evidence type="ECO:0000256" key="8">
    <source>
        <dbReference type="SAM" id="MobiDB-lite"/>
    </source>
</evidence>
<dbReference type="InterPro" id="IPR016267">
    <property type="entry name" value="UDPGP_trans"/>
</dbReference>
<dbReference type="GO" id="GO:0003983">
    <property type="term" value="F:UTP:glucose-1-phosphate uridylyltransferase activity"/>
    <property type="evidence" value="ECO:0007669"/>
    <property type="project" value="UniProtKB-EC"/>
</dbReference>
<comment type="catalytic activity">
    <reaction evidence="7">
        <text>alpha-D-glucose 1-phosphate + UTP + H(+) = UDP-alpha-D-glucose + diphosphate</text>
        <dbReference type="Rhea" id="RHEA:19889"/>
        <dbReference type="ChEBI" id="CHEBI:15378"/>
        <dbReference type="ChEBI" id="CHEBI:33019"/>
        <dbReference type="ChEBI" id="CHEBI:46398"/>
        <dbReference type="ChEBI" id="CHEBI:58601"/>
        <dbReference type="ChEBI" id="CHEBI:58885"/>
        <dbReference type="EC" id="2.7.7.9"/>
    </reaction>
</comment>
<comment type="function">
    <text evidence="1">Plays a central role as a glucosyl donor in cellular metabolic pathways.</text>
</comment>
<evidence type="ECO:0000256" key="6">
    <source>
        <dbReference type="ARBA" id="ARBA00031959"/>
    </source>
</evidence>
<keyword evidence="4" id="KW-0808">Transferase</keyword>
<dbReference type="SUPFAM" id="SSF51161">
    <property type="entry name" value="Trimeric LpxA-like enzymes"/>
    <property type="match status" value="1"/>
</dbReference>
<gene>
    <name evidence="9" type="ORF">EW146_g1312</name>
</gene>
<reference evidence="9 10" key="1">
    <citation type="submission" date="2019-02" db="EMBL/GenBank/DDBJ databases">
        <title>Genome sequencing of the rare red list fungi Bondarzewia mesenterica.</title>
        <authorList>
            <person name="Buettner E."/>
            <person name="Kellner H."/>
        </authorList>
    </citation>
    <scope>NUCLEOTIDE SEQUENCE [LARGE SCALE GENOMIC DNA]</scope>
    <source>
        <strain evidence="9 10">DSM 108281</strain>
    </source>
</reference>
<evidence type="ECO:0000256" key="1">
    <source>
        <dbReference type="ARBA" id="ARBA00003449"/>
    </source>
</evidence>
<organism evidence="9 10">
    <name type="scientific">Bondarzewia mesenterica</name>
    <dbReference type="NCBI Taxonomy" id="1095465"/>
    <lineage>
        <taxon>Eukaryota</taxon>
        <taxon>Fungi</taxon>
        <taxon>Dikarya</taxon>
        <taxon>Basidiomycota</taxon>
        <taxon>Agaricomycotina</taxon>
        <taxon>Agaricomycetes</taxon>
        <taxon>Russulales</taxon>
        <taxon>Bondarzewiaceae</taxon>
        <taxon>Bondarzewia</taxon>
    </lineage>
</organism>
<feature type="compositionally biased region" description="Basic and acidic residues" evidence="8">
    <location>
        <begin position="50"/>
        <end position="59"/>
    </location>
</feature>
<sequence length="729" mass="82064">MHARLSYQQPNCLVSRSSTDLRTGQLHVAKPNQACKRTVGSPVEARQRRHSADDDHDGRWQLPQQAKRNSYHCERIEEEREESAADSAAAGLDHLSSLFGSELYKRHHKPRPPQLLLLSTTTTQPVHINQSPPMATLMPRSESFNVRTRGSSHVDFKTATTGVAAKSMRNELSRLVSTVQDPQTKKAFDTEMQSFFYLFTRYLSERAQNQELNWDRIKSPGEDQIVPYSSLSPPKDSSNLSKLAVLKVNGGLGTSMGMTGAKSALEVKDDMTFLDLTVRQIEHLNTTHRVDVPLILMTSFNTHEDTLRIIKKYANQQLRITTFNQSRYPRIYKETLLPCPKTAEDDKKNWYPPGHGDLYNALLHSGVLDQLIAEGKEYLFVSNSDNLGAVVDQSILQHMIDTQAEYLMEVTDKTKADIKGGTLVDYEGSIRLLEVAQVPSEHVEDFKSIRKFKIFNTNNLWINLKALKRIMDSEGMELEIITNPKVNDDGMAVIQLETAAGAAIKHFHNAHGINVPRSRFLPVKSCSDLLLIKSDIYSLQHGQLVINENRLFETTPVIKLGDHFKKVRVLLFVVDGFCPSFSVFRLPRSRVLFSFSFSLSIFWLVTGAHARPSHTLQIQQFQKRFKKIPKILELDHLTVTGDVNFGRNVTLRGTVIVVANEGQRIDIPDGCILENSTSSFPFPPPPSLPLRLLPTALIFISKSVSIPWAETCTPSYPGLLSGNLNMIEL</sequence>
<dbReference type="InterPro" id="IPR002618">
    <property type="entry name" value="UDPGP_fam"/>
</dbReference>
<dbReference type="PANTHER" id="PTHR43511">
    <property type="match status" value="1"/>
</dbReference>
<evidence type="ECO:0000256" key="7">
    <source>
        <dbReference type="ARBA" id="ARBA00048128"/>
    </source>
</evidence>
<evidence type="ECO:0000313" key="10">
    <source>
        <dbReference type="Proteomes" id="UP000310158"/>
    </source>
</evidence>
<dbReference type="FunFam" id="2.160.10.10:FF:000001">
    <property type="entry name" value="UTP--glucose-1-phosphate uridylyltransferase"/>
    <property type="match status" value="1"/>
</dbReference>
<dbReference type="GO" id="GO:0006011">
    <property type="term" value="P:UDP-alpha-D-glucose metabolic process"/>
    <property type="evidence" value="ECO:0007669"/>
    <property type="project" value="InterPro"/>
</dbReference>
<name>A0A4S4M480_9AGAM</name>
<dbReference type="SUPFAM" id="SSF53448">
    <property type="entry name" value="Nucleotide-diphospho-sugar transferases"/>
    <property type="match status" value="1"/>
</dbReference>